<evidence type="ECO:0000256" key="2">
    <source>
        <dbReference type="ARBA" id="ARBA00022679"/>
    </source>
</evidence>
<dbReference type="InterPro" id="IPR050602">
    <property type="entry name" value="Malonyl-ACP_OMT"/>
</dbReference>
<keyword evidence="1" id="KW-0489">Methyltransferase</keyword>
<proteinExistence type="predicted"/>
<dbReference type="Proteomes" id="UP000279470">
    <property type="component" value="Unassembled WGS sequence"/>
</dbReference>
<sequence>MSLHYSNDLIGSLIQYKNNLKKNSLFLGILLGGHTLIELKSCLIKTDEKSYGKIYPRVIPMINPQIVTQIAQRANLKNPIVSIEKIKLSYNNLKTLIHDIRSLGQANFLQDQCTHFDHKNYFNNVGKTYFKDFSENNNIYATFEFIIIFSSKN</sequence>
<dbReference type="OrthoDB" id="9793723at2"/>
<dbReference type="PANTHER" id="PTHR13090:SF1">
    <property type="entry name" value="ARGININE-HYDROXYLASE NDUFAF5, MITOCHONDRIAL"/>
    <property type="match status" value="1"/>
</dbReference>
<evidence type="ECO:0000313" key="3">
    <source>
        <dbReference type="EMBL" id="RST64430.1"/>
    </source>
</evidence>
<keyword evidence="2" id="KW-0808">Transferase</keyword>
<reference evidence="4" key="1">
    <citation type="submission" date="2018-11" db="EMBL/GenBank/DDBJ databases">
        <title>Phylogenetic, genomic, and biogeographic characterization of a novel and ubiquitous marine invertebrate-associated Rickettsiales parasite, Candidatus Marinoinvertebrata rohwerii, gen. nov., sp. nov.</title>
        <authorList>
            <person name="Klinges J.G."/>
            <person name="Rosales S.M."/>
            <person name="Mcminds R."/>
            <person name="Shaver E.C."/>
            <person name="Shantz A."/>
            <person name="Peters E.C."/>
            <person name="Burkepile D.E."/>
            <person name="Silliman B.R."/>
            <person name="Vega Thurber R.L."/>
        </authorList>
    </citation>
    <scope>NUCLEOTIDE SEQUENCE [LARGE SCALE GENOMIC DNA]</scope>
    <source>
        <strain evidence="4">a_cerv_44</strain>
    </source>
</reference>
<organism evidence="3 4">
    <name type="scientific">Candidatus Aquarickettsia rohweri</name>
    <dbReference type="NCBI Taxonomy" id="2602574"/>
    <lineage>
        <taxon>Bacteria</taxon>
        <taxon>Pseudomonadati</taxon>
        <taxon>Pseudomonadota</taxon>
        <taxon>Alphaproteobacteria</taxon>
        <taxon>Rickettsiales</taxon>
        <taxon>Candidatus Midichloriaceae</taxon>
        <taxon>Candidatus Aquarickettsia</taxon>
    </lineage>
</organism>
<dbReference type="AlphaFoldDB" id="A0A3S0FLZ3"/>
<comment type="caution">
    <text evidence="3">The sequence shown here is derived from an EMBL/GenBank/DDBJ whole genome shotgun (WGS) entry which is preliminary data.</text>
</comment>
<dbReference type="EMBL" id="RXFM01000064">
    <property type="protein sequence ID" value="RST64430.1"/>
    <property type="molecule type" value="Genomic_DNA"/>
</dbReference>
<gene>
    <name evidence="3" type="ORF">EIC27_04760</name>
</gene>
<dbReference type="RefSeq" id="WP_126044977.1">
    <property type="nucleotide sequence ID" value="NZ_RXFM01000064.1"/>
</dbReference>
<dbReference type="PANTHER" id="PTHR13090">
    <property type="entry name" value="ARGININE-HYDROXYLASE NDUFAF5, MITOCHONDRIAL"/>
    <property type="match status" value="1"/>
</dbReference>
<keyword evidence="4" id="KW-1185">Reference proteome</keyword>
<evidence type="ECO:0000256" key="1">
    <source>
        <dbReference type="ARBA" id="ARBA00022603"/>
    </source>
</evidence>
<dbReference type="GO" id="GO:0008168">
    <property type="term" value="F:methyltransferase activity"/>
    <property type="evidence" value="ECO:0007669"/>
    <property type="project" value="UniProtKB-KW"/>
</dbReference>
<name>A0A3S0FLZ3_9RICK</name>
<dbReference type="GO" id="GO:0032259">
    <property type="term" value="P:methylation"/>
    <property type="evidence" value="ECO:0007669"/>
    <property type="project" value="UniProtKB-KW"/>
</dbReference>
<protein>
    <submittedName>
        <fullName evidence="3">Uncharacterized protein</fullName>
    </submittedName>
</protein>
<evidence type="ECO:0000313" key="4">
    <source>
        <dbReference type="Proteomes" id="UP000279470"/>
    </source>
</evidence>
<accession>A0A3S0FLZ3</accession>